<comment type="caution">
    <text evidence="7">The sequence shown here is derived from an EMBL/GenBank/DDBJ whole genome shotgun (WGS) entry which is preliminary data.</text>
</comment>
<accession>A0A4Q1SHS8</accession>
<feature type="chain" id="PRO_5020779550" evidence="5">
    <location>
        <begin position="19"/>
        <end position="524"/>
    </location>
</feature>
<evidence type="ECO:0000256" key="2">
    <source>
        <dbReference type="ARBA" id="ARBA00022801"/>
    </source>
</evidence>
<dbReference type="EMBL" id="SDMK01000001">
    <property type="protein sequence ID" value="RXS96935.1"/>
    <property type="molecule type" value="Genomic_DNA"/>
</dbReference>
<protein>
    <submittedName>
        <fullName evidence="7">Glycoside hydrolase</fullName>
    </submittedName>
</protein>
<dbReference type="Pfam" id="PF01229">
    <property type="entry name" value="Glyco_hydro_39"/>
    <property type="match status" value="1"/>
</dbReference>
<dbReference type="InterPro" id="IPR000514">
    <property type="entry name" value="Glyco_hydro_39"/>
</dbReference>
<dbReference type="InterPro" id="IPR049166">
    <property type="entry name" value="GH39_cat"/>
</dbReference>
<dbReference type="OrthoDB" id="9776971at2"/>
<dbReference type="Gene3D" id="3.20.20.80">
    <property type="entry name" value="Glycosidases"/>
    <property type="match status" value="1"/>
</dbReference>
<dbReference type="PROSITE" id="PS01027">
    <property type="entry name" value="GLYCOSYL_HYDROL_F39"/>
    <property type="match status" value="1"/>
</dbReference>
<dbReference type="RefSeq" id="WP_129206717.1">
    <property type="nucleotide sequence ID" value="NZ_BMGU01000001.1"/>
</dbReference>
<keyword evidence="8" id="KW-1185">Reference proteome</keyword>
<evidence type="ECO:0000256" key="5">
    <source>
        <dbReference type="SAM" id="SignalP"/>
    </source>
</evidence>
<comment type="similarity">
    <text evidence="1">Belongs to the glycosyl hydrolase 39 family.</text>
</comment>
<feature type="active site" description="Proton donor" evidence="4">
    <location>
        <position position="185"/>
    </location>
</feature>
<proteinExistence type="inferred from homology"/>
<dbReference type="GO" id="GO:0004553">
    <property type="term" value="F:hydrolase activity, hydrolyzing O-glycosyl compounds"/>
    <property type="evidence" value="ECO:0007669"/>
    <property type="project" value="InterPro"/>
</dbReference>
<evidence type="ECO:0000256" key="3">
    <source>
        <dbReference type="ARBA" id="ARBA00023295"/>
    </source>
</evidence>
<evidence type="ECO:0000256" key="4">
    <source>
        <dbReference type="PIRSR" id="PIRSR600514-1"/>
    </source>
</evidence>
<organism evidence="7 8">
    <name type="scientific">Silvibacterium dinghuense</name>
    <dbReference type="NCBI Taxonomy" id="1560006"/>
    <lineage>
        <taxon>Bacteria</taxon>
        <taxon>Pseudomonadati</taxon>
        <taxon>Acidobacteriota</taxon>
        <taxon>Terriglobia</taxon>
        <taxon>Terriglobales</taxon>
        <taxon>Acidobacteriaceae</taxon>
        <taxon>Silvibacterium</taxon>
    </lineage>
</organism>
<dbReference type="PANTHER" id="PTHR12631">
    <property type="entry name" value="ALPHA-L-IDURONIDASE"/>
    <property type="match status" value="1"/>
</dbReference>
<feature type="signal peptide" evidence="5">
    <location>
        <begin position="1"/>
        <end position="18"/>
    </location>
</feature>
<evidence type="ECO:0000313" key="8">
    <source>
        <dbReference type="Proteomes" id="UP000290253"/>
    </source>
</evidence>
<evidence type="ECO:0000259" key="6">
    <source>
        <dbReference type="Pfam" id="PF01229"/>
    </source>
</evidence>
<dbReference type="InterPro" id="IPR051923">
    <property type="entry name" value="Glycosyl_Hydrolase_39"/>
</dbReference>
<feature type="domain" description="Glycosyl hydrolases family 39 N-terminal catalytic" evidence="6">
    <location>
        <begin position="31"/>
        <end position="493"/>
    </location>
</feature>
<sequence length="524" mass="58729">MFLRRIAAFLVLGAPLLAQNPSTPNLSVREIAVDAAHRTGPHSSTPLMTVGAGRANEGLRADWQAQLATVQKEIGFRYLRFHGLLHDDMGVYAEDSAGHAMYNFQYVDALYDALLAQHIRPFVELSFMPAQLASGTKTVFWWKANVTPPKDMEKWNGLIRALMEHWKERYGEEEIARWYFEVWNEPDLDGFWSGTREQYFSLYKNTATEIKTVCAACRVGGPASARWEIEPAWLDFIAKNHVPADFLSTHTYGVVQGSFDADGHAGTVLDTKPDSIVGRVRDSRERIAHSATPQLELHYTEWSTSYTPADPIHDQYISAPFILEKLKAASPFAQSMSYWTFTDIFEEAGPRFTPFHGGFGLMNYEGIRKPAYFAYKFLAALGPDDVATNDAESWTTRKQDGSVQVLFWSYKAIAPPGKETNQTFYKREQPAQTTAPVALTVKGLKDGLYRMQVFRVGYEQNDAYTAYLHMGSPSQLTRAQVTALQAAASGDPEQTEAIEVNNGSVAERFSMRENDAVLVVLTPE</sequence>
<keyword evidence="5" id="KW-0732">Signal</keyword>
<gene>
    <name evidence="7" type="ORF">ESZ00_03075</name>
</gene>
<evidence type="ECO:0000256" key="1">
    <source>
        <dbReference type="ARBA" id="ARBA00008875"/>
    </source>
</evidence>
<dbReference type="GO" id="GO:0005975">
    <property type="term" value="P:carbohydrate metabolic process"/>
    <property type="evidence" value="ECO:0007669"/>
    <property type="project" value="InterPro"/>
</dbReference>
<keyword evidence="2 7" id="KW-0378">Hydrolase</keyword>
<dbReference type="InterPro" id="IPR017853">
    <property type="entry name" value="GH"/>
</dbReference>
<reference evidence="7 8" key="1">
    <citation type="journal article" date="2016" name="Int. J. Syst. Evol. Microbiol.">
        <title>Acidipila dinghuensis sp. nov., an acidobacterium isolated from forest soil.</title>
        <authorList>
            <person name="Jiang Y.W."/>
            <person name="Wang J."/>
            <person name="Chen M.H."/>
            <person name="Lv Y.Y."/>
            <person name="Qiu L.H."/>
        </authorList>
    </citation>
    <scope>NUCLEOTIDE SEQUENCE [LARGE SCALE GENOMIC DNA]</scope>
    <source>
        <strain evidence="7 8">DHOF10</strain>
    </source>
</reference>
<dbReference type="Gene3D" id="2.60.40.1500">
    <property type="entry name" value="Glycosyl hydrolase domain, family 39"/>
    <property type="match status" value="1"/>
</dbReference>
<dbReference type="SUPFAM" id="SSF51445">
    <property type="entry name" value="(Trans)glycosidases"/>
    <property type="match status" value="1"/>
</dbReference>
<dbReference type="PRINTS" id="PR00745">
    <property type="entry name" value="GLHYDRLASE39"/>
</dbReference>
<keyword evidence="3" id="KW-0326">Glycosidase</keyword>
<dbReference type="Proteomes" id="UP000290253">
    <property type="component" value="Unassembled WGS sequence"/>
</dbReference>
<dbReference type="SUPFAM" id="SSF51011">
    <property type="entry name" value="Glycosyl hydrolase domain"/>
    <property type="match status" value="1"/>
</dbReference>
<dbReference type="InterPro" id="IPR049165">
    <property type="entry name" value="GH39_as"/>
</dbReference>
<evidence type="ECO:0000313" key="7">
    <source>
        <dbReference type="EMBL" id="RXS96935.1"/>
    </source>
</evidence>
<dbReference type="AlphaFoldDB" id="A0A4Q1SHS8"/>
<dbReference type="PANTHER" id="PTHR12631:SF10">
    <property type="entry name" value="BETA-XYLOSIDASE-LIKE PROTEIN-RELATED"/>
    <property type="match status" value="1"/>
</dbReference>
<name>A0A4Q1SHS8_9BACT</name>